<evidence type="ECO:0000313" key="2">
    <source>
        <dbReference type="Proteomes" id="UP000220927"/>
    </source>
</evidence>
<keyword evidence="2" id="KW-1185">Reference proteome</keyword>
<dbReference type="KEGG" id="rad:CO657_13635"/>
<sequence length="808" mass="87672">MSIQNCLARLVQANRISQKAADDALALHEGIQGRLYPSMGPASADAAGALEAARVMMQAAQERKLMAAKMAIRQSEIRQRMELHSKGKVSGLFSALTRDIWDDPNLPDRINVESHGEAITKELMKRAYGLVEAYGSKHAGLSQDTVSVWNVVDELYGVDTGDDVAKAAAKGWQDAVTYAVDRIKREGKPLSVKDDWRLPQFWDTARVRQFSQAEFTNDLMAEYQAGNMRVLDTAGNGEAPVAAVPGIIANAHRDISLGMGQGAGGGFASQLRVFNFENPDTYKRLMQKYGAGSGGLHKMLVGHLSSMSREIAFTEVFGPNYDATFKKLLVEAREDDIARRINETKGQKVKNIVVRPINSPAALDRAYRYMTGQLGIVESDTMAGFFGALRNIQTGARLGSAIVSAIPGDSVTAALASNANGIPAVAVLARAARDLVGDKESEAIARQLNLTAHAVMDSALGAKRFEDDILGPNITGRIAETVIRAQGLQAWTEGLKRAFSMEFMGLAARQAEHQFDALDPTFRGFLQRYGFTPAQWDSLRSTPQLEHDGARFFDVSAVEDRRLGDRLMSAILDERQFAVIEPNARIKAITTGGLPRGTLWGELARSTMMFKSFSMSIMATHMLRAATQGTVGQRATRLGGFVLLSTIAGAVTAQMQTIIAGKDPQPMDTPQFWGQALIRGGGLGMYGDLVYSGRTRGGEGLGELFGGPVLGGLVSGAGFVLGGEKVTGKNLAQYVKGWTPGSTLWYARTAADRLIFDQIQTLVDPNYRASFARYERRITKEFGQSFWWAPGDGLPKRAPDFGNAATKR</sequence>
<reference evidence="1 2" key="1">
    <citation type="submission" date="2019-01" db="EMBL/GenBank/DDBJ databases">
        <title>Genomic insights into the origins and evolution of symbiotic genes in the Phaseolus vulgaris microsymbionts.</title>
        <authorList>
            <person name="Tong W."/>
        </authorList>
    </citation>
    <scope>NUCLEOTIDE SEQUENCE [LARGE SCALE GENOMIC DNA]</scope>
    <source>
        <strain evidence="1 2">FH23</strain>
    </source>
</reference>
<dbReference type="AlphaFoldDB" id="A0AAE5TWA3"/>
<proteinExistence type="predicted"/>
<dbReference type="RefSeq" id="WP_054182625.1">
    <property type="nucleotide sequence ID" value="NZ_CP034998.1"/>
</dbReference>
<dbReference type="EMBL" id="CP034998">
    <property type="protein sequence ID" value="QAS79044.1"/>
    <property type="molecule type" value="Genomic_DNA"/>
</dbReference>
<organism evidence="1 2">
    <name type="scientific">Rhizobium acidisoli</name>
    <dbReference type="NCBI Taxonomy" id="1538158"/>
    <lineage>
        <taxon>Bacteria</taxon>
        <taxon>Pseudomonadati</taxon>
        <taxon>Pseudomonadota</taxon>
        <taxon>Alphaproteobacteria</taxon>
        <taxon>Hyphomicrobiales</taxon>
        <taxon>Rhizobiaceae</taxon>
        <taxon>Rhizobium/Agrobacterium group</taxon>
        <taxon>Rhizobium</taxon>
    </lineage>
</organism>
<accession>A0AAE5TWA3</accession>
<protein>
    <submittedName>
        <fullName evidence="1">Uncharacterized protein</fullName>
    </submittedName>
</protein>
<evidence type="ECO:0000313" key="1">
    <source>
        <dbReference type="EMBL" id="QAS79044.1"/>
    </source>
</evidence>
<name>A0AAE5TWA3_9HYPH</name>
<dbReference type="Proteomes" id="UP000220927">
    <property type="component" value="Chromosome"/>
</dbReference>
<gene>
    <name evidence="1" type="ORF">CO657_13635</name>
</gene>